<name>A0A4U5Q4M4_POPAL</name>
<comment type="caution">
    <text evidence="1">The sequence shown here is derived from an EMBL/GenBank/DDBJ whole genome shotgun (WGS) entry which is preliminary data.</text>
</comment>
<protein>
    <submittedName>
        <fullName evidence="1">Uncharacterized protein</fullName>
    </submittedName>
</protein>
<accession>A0A4U5Q4M4</accession>
<gene>
    <name evidence="1" type="ORF">D5086_0000158660</name>
</gene>
<dbReference type="AlphaFoldDB" id="A0A4U5Q4M4"/>
<organism evidence="1">
    <name type="scientific">Populus alba</name>
    <name type="common">White poplar</name>
    <dbReference type="NCBI Taxonomy" id="43335"/>
    <lineage>
        <taxon>Eukaryota</taxon>
        <taxon>Viridiplantae</taxon>
        <taxon>Streptophyta</taxon>
        <taxon>Embryophyta</taxon>
        <taxon>Tracheophyta</taxon>
        <taxon>Spermatophyta</taxon>
        <taxon>Magnoliopsida</taxon>
        <taxon>eudicotyledons</taxon>
        <taxon>Gunneridae</taxon>
        <taxon>Pentapetalae</taxon>
        <taxon>rosids</taxon>
        <taxon>fabids</taxon>
        <taxon>Malpighiales</taxon>
        <taxon>Salicaceae</taxon>
        <taxon>Saliceae</taxon>
        <taxon>Populus</taxon>
    </lineage>
</organism>
<sequence length="123" mass="13981">MEVWHYNGPSLVYVSWMLALESTWNWVISSSYLEWRSSVRALTLGKEKKGKVEGLQLSTMPCRRKSKHLTQLVLSSVGPWSIAFESAKLPPRCLTLPSPNATYDSIKVVVRSLNMDLKIDSRI</sequence>
<evidence type="ECO:0000313" key="1">
    <source>
        <dbReference type="EMBL" id="TKS03075.1"/>
    </source>
</evidence>
<dbReference type="EMBL" id="RCHU01000507">
    <property type="protein sequence ID" value="TKS03075.1"/>
    <property type="molecule type" value="Genomic_DNA"/>
</dbReference>
<proteinExistence type="predicted"/>
<reference evidence="1" key="1">
    <citation type="submission" date="2018-10" db="EMBL/GenBank/DDBJ databases">
        <title>Population genomic analysis revealed the cold adaptation of white poplar.</title>
        <authorList>
            <person name="Liu Y.-J."/>
        </authorList>
    </citation>
    <scope>NUCLEOTIDE SEQUENCE [LARGE SCALE GENOMIC DNA]</scope>
    <source>
        <strain evidence="1">PAL-ZL1</strain>
    </source>
</reference>